<evidence type="ECO:0000313" key="3">
    <source>
        <dbReference type="Proteomes" id="UP000243579"/>
    </source>
</evidence>
<keyword evidence="1" id="KW-0472">Membrane</keyword>
<proteinExistence type="predicted"/>
<evidence type="ECO:0000313" key="2">
    <source>
        <dbReference type="EMBL" id="OQR84940.1"/>
    </source>
</evidence>
<reference evidence="2 3" key="1">
    <citation type="journal article" date="2014" name="Genome Biol. Evol.">
        <title>The secreted proteins of Achlya hypogyna and Thraustotheca clavata identify the ancestral oomycete secretome and reveal gene acquisitions by horizontal gene transfer.</title>
        <authorList>
            <person name="Misner I."/>
            <person name="Blouin N."/>
            <person name="Leonard G."/>
            <person name="Richards T.A."/>
            <person name="Lane C.E."/>
        </authorList>
    </citation>
    <scope>NUCLEOTIDE SEQUENCE [LARGE SCALE GENOMIC DNA]</scope>
    <source>
        <strain evidence="2 3">ATCC 48635</strain>
    </source>
</reference>
<evidence type="ECO:0008006" key="4">
    <source>
        <dbReference type="Google" id="ProtNLM"/>
    </source>
</evidence>
<sequence>MGRGIHALASILPSPADASPVVAFTEVTVPLGRHRVEAVLGLGYLLVSLTCGFWYLSLLYPSFANDLWWAGFNLSGHEAFLVDLSNALLAKTQITALDIAAPSAVVAKSYASPISFTNVQPTYARRVILAELTTITYAVPYLRQLSASWSMRMNTQWCWVDFNRSFEIAHTLARQERCLNNFRSNAAVYMEATLRNQVWDDYIAVWGGDNAPFTVAIQQPLEETITGRALLASLAQARNSTSVMDEISYWRSFNMDHFQLQWQNRWQSGITESIVLENALGMQQIVTLKSLSQVTGPWTSMNFFWISLNDIWNGQELNRSIVRGTTTFLGSNVSVSMPAIDLESYNGCENGNGTYLNQTAVVRDVLGPFFSIDCFYVAPPTALAQAVTAVQQALFEELSRSPALFAAFATMDVPIVAPVPPSWTSMSYYGGNPMCLTNPLTSFVQQSFDFFDACSSPEELTLQLAPGPVLFAMVAAPQLSVPDICNVVSPSLVCSEALAAASSMLSHLVLQGNVVIDVANTTAVVERLNIGLMQFATTPAGVWTLLRQPLLDTSAFTFFGWLFLHDWASGAREVVSFQGDNGSLTLISNVYPPQYYATGTQPPENATRIVFYLVIATSVVLVAVGGLSVIYGLYARLHFRGRNLLFFNRVVGGVWIGRPLACLRGITAILVLSTANVTLVSTHGFSRLDAAPRSVFETLIITGEATWLAYVLNEVLLVVPLGVASHYSPFSSCLSWFVLFCIEISSPVHMKGTLARHCTGVDMDFGLVCSSGNFATGSLARVVMLAAIQLGIVVFSVIATALVSGQTNCNSKVTLLVSGVAQAFVATFPGSTICSLDYVACVLCGLLPLWHDNQPYTFDLKLWLLLKDKLSTTSYLKALPRPTLGYNGSRSQPGPGLPIADCTGTNKREAPAYPSKTVLHSKAAWDLLWRVLGLSYGVCAIVDSVSYLNISQANFANDLFWASFNTSGTHAFVANWLNEQLILGNRSMPDLALDRPSISRMASYAGTSAIVTASVNFGTDLQHAPLSTLAGIIEGLRRSDACSAPWIFTPYCFVDFDQNFELANSAKRQLRCQSMTTNGAIFLESVLRNIDHTAFYSCWGVAFEAAIATELRLSISGKSWLATMFAPTPVTVADEVACWTDHGITSFETQWQNYKRIGAINSYSIVNAFGVVYPLTLQAQNGSYRFDSQTSFKMYWAFANDLDVIMDNTTSIAGQSLIRTSANYAFANTTLAAVMIQNGTLASPLSEGFYLLSSVVGPFGSIDMVYVPVPPALRTVTSTLVELSRLPLAGNLVAQAAYFNITPLDSSYPIPATWISKNFYTYGGSPLCPELLTIWEVDQGLFTSAAFGLICYSATGVISVIHPTRQHYIVSAILAGLHLNTSAQDWSDICANDPTFVSACVDYLDATMSFVHQYMAMDADLQASIMAAVTLVRGYNIEFMSYTRMDLALPLILERVGLLDPAEKTFSFFAWVFLYDWILGNREVISFQGDVGTMTLLSDLDDPLLQKTQPWQVTANIAQYLRGVVVYVTYVMMAVAAMTILYIIASKGHFEGRNLFKLGSVGGIVWVGRPLLFLRSMTALGLLSTAPLELQFSGFMSSLSTVPVPWYKTVLAANEVTWLASTVNDILLVITREYSAYYILPNQVLLVGVVAALSFLQPITATTNIALHCDITEVDFQAVCTAGSIQIGHLGRLLTLVGVVFTCKIVGYYITRLLVGRTPESAATSLLLSSGARFLYCHNDRTHLDVYYLDRASAALDGLLTWRLGLRIVVLDVKLWRTFSVAIPATGGIIFDDTDLRAAFKEAYPLHD</sequence>
<comment type="caution">
    <text evidence="2">The sequence shown here is derived from an EMBL/GenBank/DDBJ whole genome shotgun (WGS) entry which is preliminary data.</text>
</comment>
<accession>A0A1V9YGW9</accession>
<keyword evidence="1" id="KW-1133">Transmembrane helix</keyword>
<feature type="transmembrane region" description="Helical" evidence="1">
    <location>
        <begin position="609"/>
        <end position="634"/>
    </location>
</feature>
<feature type="transmembrane region" description="Helical" evidence="1">
    <location>
        <begin position="42"/>
        <end position="60"/>
    </location>
</feature>
<evidence type="ECO:0000256" key="1">
    <source>
        <dbReference type="SAM" id="Phobius"/>
    </source>
</evidence>
<feature type="transmembrane region" description="Helical" evidence="1">
    <location>
        <begin position="1524"/>
        <end position="1545"/>
    </location>
</feature>
<dbReference type="OrthoDB" id="78145at2759"/>
<feature type="transmembrane region" description="Helical" evidence="1">
    <location>
        <begin position="782"/>
        <end position="803"/>
    </location>
</feature>
<name>A0A1V9YGW9_ACHHY</name>
<keyword evidence="1" id="KW-0812">Transmembrane</keyword>
<dbReference type="Proteomes" id="UP000243579">
    <property type="component" value="Unassembled WGS sequence"/>
</dbReference>
<organism evidence="2 3">
    <name type="scientific">Achlya hypogyna</name>
    <name type="common">Oomycete</name>
    <name type="synonym">Protoachlya hypogyna</name>
    <dbReference type="NCBI Taxonomy" id="1202772"/>
    <lineage>
        <taxon>Eukaryota</taxon>
        <taxon>Sar</taxon>
        <taxon>Stramenopiles</taxon>
        <taxon>Oomycota</taxon>
        <taxon>Saprolegniomycetes</taxon>
        <taxon>Saprolegniales</taxon>
        <taxon>Achlyaceae</taxon>
        <taxon>Achlya</taxon>
    </lineage>
</organism>
<dbReference type="EMBL" id="JNBR01001829">
    <property type="protein sequence ID" value="OQR84940.1"/>
    <property type="molecule type" value="Genomic_DNA"/>
</dbReference>
<keyword evidence="3" id="KW-1185">Reference proteome</keyword>
<gene>
    <name evidence="2" type="ORF">ACHHYP_12556</name>
</gene>
<protein>
    <recommendedName>
        <fullName evidence="4">Transmembrane protein</fullName>
    </recommendedName>
</protein>